<reference evidence="15" key="1">
    <citation type="submission" date="2022-03" db="EMBL/GenBank/DDBJ databases">
        <authorList>
            <person name="Martin C."/>
        </authorList>
    </citation>
    <scope>NUCLEOTIDE SEQUENCE</scope>
</reference>
<evidence type="ECO:0000313" key="15">
    <source>
        <dbReference type="EMBL" id="CAH1777882.1"/>
    </source>
</evidence>
<comment type="catalytic activity">
    <reaction evidence="9">
        <text>S-hexadecanoyl-L-cysteinyl-[protein] + H2O = L-cysteinyl-[protein] + hexadecanoate + H(+)</text>
        <dbReference type="Rhea" id="RHEA:19233"/>
        <dbReference type="Rhea" id="RHEA-COMP:10131"/>
        <dbReference type="Rhea" id="RHEA-COMP:11032"/>
        <dbReference type="ChEBI" id="CHEBI:7896"/>
        <dbReference type="ChEBI" id="CHEBI:15377"/>
        <dbReference type="ChEBI" id="CHEBI:15378"/>
        <dbReference type="ChEBI" id="CHEBI:29950"/>
        <dbReference type="ChEBI" id="CHEBI:74151"/>
        <dbReference type="EC" id="3.1.2.22"/>
    </reaction>
    <physiologicalReaction direction="left-to-right" evidence="9">
        <dbReference type="Rhea" id="RHEA:19234"/>
    </physiologicalReaction>
</comment>
<evidence type="ECO:0000256" key="5">
    <source>
        <dbReference type="ARBA" id="ARBA00044547"/>
    </source>
</evidence>
<comment type="catalytic activity">
    <reaction evidence="12">
        <text>2 1-hexadecanoyl-sn-glycero-3-phospho-(1'-sn-glycerol) = 1-hexadecanoyl-sn-glycero-3-phospho-(3'-hexadecanoyl-1'-sn-glycerol) + sn-glycero-3-phospho-(1'-sn-glycerol)</text>
        <dbReference type="Rhea" id="RHEA:77607"/>
        <dbReference type="ChEBI" id="CHEBI:64717"/>
        <dbReference type="ChEBI" id="CHEBI:75158"/>
        <dbReference type="ChEBI" id="CHEBI:232639"/>
    </reaction>
    <physiologicalReaction direction="left-to-right" evidence="12">
        <dbReference type="Rhea" id="RHEA:77608"/>
    </physiologicalReaction>
</comment>
<organism evidence="15 16">
    <name type="scientific">Owenia fusiformis</name>
    <name type="common">Polychaete worm</name>
    <dbReference type="NCBI Taxonomy" id="6347"/>
    <lineage>
        <taxon>Eukaryota</taxon>
        <taxon>Metazoa</taxon>
        <taxon>Spiralia</taxon>
        <taxon>Lophotrochozoa</taxon>
        <taxon>Annelida</taxon>
        <taxon>Polychaeta</taxon>
        <taxon>Sedentaria</taxon>
        <taxon>Canalipalpata</taxon>
        <taxon>Sabellida</taxon>
        <taxon>Oweniida</taxon>
        <taxon>Oweniidae</taxon>
        <taxon>Owenia</taxon>
    </lineage>
</organism>
<comment type="catalytic activity">
    <reaction evidence="13">
        <text>2 1-acyl-sn-glycero-3-phospho-(1'-sn-glycerol) = 1-acyl-sn-glycero-3-phospho-(3'-acyl-sn-1'-glycerol) + sn-glycero-3-phospho-(1'-sn-glycerol)</text>
        <dbReference type="Rhea" id="RHEA:77619"/>
        <dbReference type="ChEBI" id="CHEBI:64717"/>
        <dbReference type="ChEBI" id="CHEBI:64840"/>
        <dbReference type="ChEBI" id="CHEBI:232628"/>
    </reaction>
    <physiologicalReaction direction="left-to-right" evidence="13">
        <dbReference type="Rhea" id="RHEA:77620"/>
    </physiologicalReaction>
</comment>
<evidence type="ECO:0000256" key="10">
    <source>
        <dbReference type="ARBA" id="ARBA00050455"/>
    </source>
</evidence>
<dbReference type="PANTHER" id="PTHR15380">
    <property type="entry name" value="CEROID-LIPOFUSCINOSIS, NEURONAL 5"/>
    <property type="match status" value="1"/>
</dbReference>
<evidence type="ECO:0000256" key="11">
    <source>
        <dbReference type="ARBA" id="ARBA00051022"/>
    </source>
</evidence>
<comment type="catalytic activity">
    <reaction evidence="10">
        <text>2 1-tetradecanoyl-sn-glycero-3-phospho-(1'-sn-glycerol) = 1-tetradecanoyl-sn-glycero-3-phospho-(3'-tetradecanoyl-1'-sn-glycerol) + sn-glycero-3-phospho-(1'-sn-glycerol)</text>
        <dbReference type="Rhea" id="RHEA:77611"/>
        <dbReference type="ChEBI" id="CHEBI:64717"/>
        <dbReference type="ChEBI" id="CHEBI:72826"/>
        <dbReference type="ChEBI" id="CHEBI:232640"/>
    </reaction>
    <physiologicalReaction direction="left-to-right" evidence="10">
        <dbReference type="Rhea" id="RHEA:77612"/>
    </physiologicalReaction>
</comment>
<evidence type="ECO:0000256" key="14">
    <source>
        <dbReference type="ARBA" id="ARBA00051789"/>
    </source>
</evidence>
<name>A0A8J1TIR8_OWEFU</name>
<evidence type="ECO:0000256" key="8">
    <source>
        <dbReference type="ARBA" id="ARBA00045492"/>
    </source>
</evidence>
<keyword evidence="16" id="KW-1185">Reference proteome</keyword>
<dbReference type="Proteomes" id="UP000749559">
    <property type="component" value="Unassembled WGS sequence"/>
</dbReference>
<evidence type="ECO:0000256" key="6">
    <source>
        <dbReference type="ARBA" id="ARBA00044556"/>
    </source>
</evidence>
<evidence type="ECO:0000256" key="13">
    <source>
        <dbReference type="ARBA" id="ARBA00051553"/>
    </source>
</evidence>
<evidence type="ECO:0000256" key="9">
    <source>
        <dbReference type="ARBA" id="ARBA00047409"/>
    </source>
</evidence>
<dbReference type="GO" id="GO:0005765">
    <property type="term" value="C:lysosomal membrane"/>
    <property type="evidence" value="ECO:0007669"/>
    <property type="project" value="TreeGrafter"/>
</dbReference>
<evidence type="ECO:0000256" key="7">
    <source>
        <dbReference type="ARBA" id="ARBA00044557"/>
    </source>
</evidence>
<dbReference type="OrthoDB" id="10005881at2759"/>
<dbReference type="GO" id="GO:0008474">
    <property type="term" value="F:palmitoyl-(protein) hydrolase activity"/>
    <property type="evidence" value="ECO:0007669"/>
    <property type="project" value="UniProtKB-EC"/>
</dbReference>
<evidence type="ECO:0000256" key="3">
    <source>
        <dbReference type="ARBA" id="ARBA00044494"/>
    </source>
</evidence>
<evidence type="ECO:0000256" key="1">
    <source>
        <dbReference type="ARBA" id="ARBA00007028"/>
    </source>
</evidence>
<proteinExistence type="inferred from homology"/>
<comment type="similarity">
    <text evidence="1">Belongs to the CLN5 family.</text>
</comment>
<gene>
    <name evidence="15" type="ORF">OFUS_LOCUS4873</name>
</gene>
<keyword evidence="2" id="KW-0325">Glycoprotein</keyword>
<comment type="caution">
    <text evidence="15">The sequence shown here is derived from an EMBL/GenBank/DDBJ whole genome shotgun (WGS) entry which is preliminary data.</text>
</comment>
<evidence type="ECO:0000256" key="4">
    <source>
        <dbReference type="ARBA" id="ARBA00044532"/>
    </source>
</evidence>
<dbReference type="Pfam" id="PF15014">
    <property type="entry name" value="CLN5"/>
    <property type="match status" value="1"/>
</dbReference>
<dbReference type="InterPro" id="IPR026138">
    <property type="entry name" value="CLN5"/>
</dbReference>
<dbReference type="GO" id="GO:0016798">
    <property type="term" value="F:hydrolase activity, acting on glycosyl bonds"/>
    <property type="evidence" value="ECO:0007669"/>
    <property type="project" value="TreeGrafter"/>
</dbReference>
<evidence type="ECO:0000256" key="12">
    <source>
        <dbReference type="ARBA" id="ARBA00051183"/>
    </source>
</evidence>
<sequence length="329" mass="37503">MEYQPLLNVLVLLALGVLLDPVASIMWPVPYKRFQSRPKADPYCKALYPFCPTGNPEGGMPKMQSDDVIEVFAMKAPVWEFKFGNLLAKFDIIHDAIGFRNNRTGQNYTMEWYELFQLGNSTFPHITSETPTPVWCNQGAACIYDTIDDQHWAANGTLVKVAEMTGDQFNKFGVWAKGDNDTGIYYETWTVEDSPGGKMWFDSYDCASFVVRAFNVMGLMGAKFNQSVHLNYTRIHLYCDEPQYLGNASTIFGPISVNNSLATDIRAFYSNFQPHQPIVSAIQSVIQALETVFSENKFYFFYNYEYWFLPMKAPHIKLTYTEAKLPGPK</sequence>
<dbReference type="EMBL" id="CAIIXF020000002">
    <property type="protein sequence ID" value="CAH1777882.1"/>
    <property type="molecule type" value="Genomic_DNA"/>
</dbReference>
<dbReference type="PANTHER" id="PTHR15380:SF2">
    <property type="entry name" value="CEROID-LIPOFUSCINOSIS NEURONAL PROTEIN 5"/>
    <property type="match status" value="1"/>
</dbReference>
<dbReference type="GO" id="GO:0007040">
    <property type="term" value="P:lysosome organization"/>
    <property type="evidence" value="ECO:0007669"/>
    <property type="project" value="TreeGrafter"/>
</dbReference>
<comment type="function">
    <text evidence="8">Catalyzes the synthesis of bis(monoacylglycero)phosphate (BMP) via transacylation of 2 molecules of lysophosphatidylglycerol (LPG). BMP also known as lysobisphosphatidic acid plays a key role in the formation of intraluminal vesicles and in maintaining intracellular cholesterol homeostasis. Can use only LPG as the exclusive lysophospholipid acyl donor for base exchange and displays BMP synthase activity towards various LPGs (LPG 14:0, LPG 16:0, LPG 18:0, LPG 18:1) with a higher preference for longer chain lengths. Plays a role in influencing the retrograde trafficking of lysosomal sorting receptors SORT1 and IGF2R from the endosomes to the trans-Golgi network by controlling the recruitment of retromer complex to the endosomal membrane. Regulates the localization and activation of RAB7A which is required to recruit the retromer complex to the endosomal membrane.</text>
</comment>
<evidence type="ECO:0000256" key="2">
    <source>
        <dbReference type="ARBA" id="ARBA00023180"/>
    </source>
</evidence>
<comment type="function">
    <text evidence="3">Exhibits palmitoyl protein thioesterase (S-depalmitoylation) activity in vitro and most likely plays a role in protein S-depalmitoylation.</text>
</comment>
<protein>
    <recommendedName>
        <fullName evidence="4">Bis(monoacylglycero)phosphate synthase CLN5</fullName>
    </recommendedName>
    <alternativeName>
        <fullName evidence="5">Ceroid-lipofuscinosis neuronal protein 5</fullName>
    </alternativeName>
    <alternativeName>
        <fullName evidence="7">Palmitoyl protein thioesterase CLN5</fullName>
    </alternativeName>
    <alternativeName>
        <fullName evidence="6">S-depalmitoylase CLN5</fullName>
    </alternativeName>
</protein>
<evidence type="ECO:0000313" key="16">
    <source>
        <dbReference type="Proteomes" id="UP000749559"/>
    </source>
</evidence>
<comment type="catalytic activity">
    <reaction evidence="11">
        <text>2 1-(9Z-octadecenoyl)-sn-glycero-3-phospho-(1'-sn-glycerol) = 1-(9Z-octadecenoyl)-sn-glycero-3-phospho-(3'-(9Z-octadecenoyl)-1'-sn-glycerol) + sn-glycero-3-phospho-(1'-sn-glycerol)</text>
        <dbReference type="Rhea" id="RHEA:77599"/>
        <dbReference type="ChEBI" id="CHEBI:64717"/>
        <dbReference type="ChEBI" id="CHEBI:72828"/>
        <dbReference type="ChEBI" id="CHEBI:232637"/>
    </reaction>
    <physiologicalReaction direction="left-to-right" evidence="11">
        <dbReference type="Rhea" id="RHEA:77600"/>
    </physiologicalReaction>
</comment>
<dbReference type="AlphaFoldDB" id="A0A8J1TIR8"/>
<comment type="catalytic activity">
    <reaction evidence="14">
        <text>2 1-octadecanoyl-sn-glycero-3-phospho-(1'-sn-glycerol) = 1-octadecanoyl-sn-glycero-3-phospho-(3'-octadecanoyl-1'-sn-glycerol) + sn-glycero-3-phospho-(1'-sn-glycerol)</text>
        <dbReference type="Rhea" id="RHEA:77603"/>
        <dbReference type="ChEBI" id="CHEBI:64717"/>
        <dbReference type="ChEBI" id="CHEBI:72827"/>
        <dbReference type="ChEBI" id="CHEBI:232638"/>
    </reaction>
    <physiologicalReaction direction="left-to-right" evidence="14">
        <dbReference type="Rhea" id="RHEA:77604"/>
    </physiologicalReaction>
</comment>
<accession>A0A8J1TIR8</accession>